<feature type="compositionally biased region" description="Low complexity" evidence="16">
    <location>
        <begin position="391"/>
        <end position="406"/>
    </location>
</feature>
<evidence type="ECO:0000256" key="3">
    <source>
        <dbReference type="ARBA" id="ARBA00006167"/>
    </source>
</evidence>
<dbReference type="Pfam" id="PF07710">
    <property type="entry name" value="P53_tetramer"/>
    <property type="match status" value="1"/>
</dbReference>
<dbReference type="PANTHER" id="PTHR11447">
    <property type="entry name" value="CELLULAR TUMOR ANTIGEN P53"/>
    <property type="match status" value="1"/>
</dbReference>
<dbReference type="GO" id="GO:0005783">
    <property type="term" value="C:endoplasmic reticulum"/>
    <property type="evidence" value="ECO:0007669"/>
    <property type="project" value="UniProtKB-SubCell"/>
</dbReference>
<evidence type="ECO:0000313" key="19">
    <source>
        <dbReference type="Proteomes" id="UP000265300"/>
    </source>
</evidence>
<dbReference type="InterPro" id="IPR008967">
    <property type="entry name" value="p53-like_TF_DNA-bd_sf"/>
</dbReference>
<dbReference type="Gene3D" id="1.10.150.50">
    <property type="entry name" value="Transcription Factor, Ets-1"/>
    <property type="match status" value="1"/>
</dbReference>
<dbReference type="RefSeq" id="XP_007449018.1">
    <property type="nucleotide sequence ID" value="XM_007448956.1"/>
</dbReference>
<feature type="region of interest" description="Disordered" evidence="16">
    <location>
        <begin position="317"/>
        <end position="338"/>
    </location>
</feature>
<feature type="compositionally biased region" description="Low complexity" evidence="16">
    <location>
        <begin position="318"/>
        <end position="327"/>
    </location>
</feature>
<dbReference type="Gene3D" id="4.10.170.10">
    <property type="entry name" value="p53-like tetramerisation domain"/>
    <property type="match status" value="1"/>
</dbReference>
<dbReference type="Proteomes" id="UP000265300">
    <property type="component" value="Unplaced"/>
</dbReference>
<dbReference type="SUPFAM" id="SSF47719">
    <property type="entry name" value="p53 tetramerization domain"/>
    <property type="match status" value="1"/>
</dbReference>
<keyword evidence="9 15" id="KW-0238">DNA-binding</keyword>
<organism evidence="19 20">
    <name type="scientific">Lipotes vexillifer</name>
    <name type="common">Yangtze river dolphin</name>
    <dbReference type="NCBI Taxonomy" id="118797"/>
    <lineage>
        <taxon>Eukaryota</taxon>
        <taxon>Metazoa</taxon>
        <taxon>Chordata</taxon>
        <taxon>Craniata</taxon>
        <taxon>Vertebrata</taxon>
        <taxon>Euteleostomi</taxon>
        <taxon>Mammalia</taxon>
        <taxon>Eutheria</taxon>
        <taxon>Laurasiatheria</taxon>
        <taxon>Artiodactyla</taxon>
        <taxon>Whippomorpha</taxon>
        <taxon>Cetacea</taxon>
        <taxon>Odontoceti</taxon>
        <taxon>Lipotidae</taxon>
        <taxon>Lipotes</taxon>
    </lineage>
</organism>
<keyword evidence="4 15" id="KW-0053">Apoptosis</keyword>
<keyword evidence="6" id="KW-0256">Endoplasmic reticulum</keyword>
<keyword evidence="15" id="KW-0131">Cell cycle</keyword>
<dbReference type="GO" id="GO:0005813">
    <property type="term" value="C:centrosome"/>
    <property type="evidence" value="ECO:0007669"/>
    <property type="project" value="UniProtKB-SubCell"/>
</dbReference>
<dbReference type="CDD" id="cd08367">
    <property type="entry name" value="P53"/>
    <property type="match status" value="1"/>
</dbReference>
<proteinExistence type="inferred from homology"/>
<reference evidence="20" key="1">
    <citation type="submission" date="2025-08" db="UniProtKB">
        <authorList>
            <consortium name="RefSeq"/>
        </authorList>
    </citation>
    <scope>IDENTIFICATION</scope>
</reference>
<keyword evidence="8 15" id="KW-0805">Transcription regulation</keyword>
<dbReference type="Gene3D" id="2.60.40.720">
    <property type="match status" value="1"/>
</dbReference>
<dbReference type="GO" id="GO:0006915">
    <property type="term" value="P:apoptotic process"/>
    <property type="evidence" value="ECO:0007669"/>
    <property type="project" value="UniProtKB-KW"/>
</dbReference>
<dbReference type="GeneID" id="103073556"/>
<evidence type="ECO:0000256" key="2">
    <source>
        <dbReference type="ARBA" id="ARBA00004300"/>
    </source>
</evidence>
<dbReference type="GO" id="GO:0000981">
    <property type="term" value="F:DNA-binding transcription factor activity, RNA polymerase II-specific"/>
    <property type="evidence" value="ECO:0007669"/>
    <property type="project" value="TreeGrafter"/>
</dbReference>
<evidence type="ECO:0000256" key="16">
    <source>
        <dbReference type="SAM" id="MobiDB-lite"/>
    </source>
</evidence>
<comment type="subcellular location">
    <subcellularLocation>
        <location evidence="2">Cytoplasm</location>
        <location evidence="2">Cytoskeleton</location>
        <location evidence="2">Microtubule organizing center</location>
        <location evidence="2">Centrosome</location>
    </subcellularLocation>
    <subcellularLocation>
        <location evidence="15">Cytoplasm</location>
    </subcellularLocation>
    <subcellularLocation>
        <location evidence="15">Nucleus</location>
    </subcellularLocation>
    <subcellularLocation>
        <location evidence="1">Endoplasmic reticulum</location>
    </subcellularLocation>
</comment>
<keyword evidence="10 15" id="KW-0010">Activator</keyword>
<evidence type="ECO:0000256" key="7">
    <source>
        <dbReference type="ARBA" id="ARBA00022833"/>
    </source>
</evidence>
<evidence type="ECO:0000256" key="1">
    <source>
        <dbReference type="ARBA" id="ARBA00004240"/>
    </source>
</evidence>
<feature type="binding site" evidence="13">
    <location>
        <position position="262"/>
    </location>
    <ligand>
        <name>Zn(2+)</name>
        <dbReference type="ChEBI" id="CHEBI:29105"/>
    </ligand>
</feature>
<comment type="similarity">
    <text evidence="3 15">Belongs to the p53 family.</text>
</comment>
<evidence type="ECO:0000256" key="11">
    <source>
        <dbReference type="ARBA" id="ARBA00023163"/>
    </source>
</evidence>
<comment type="function">
    <text evidence="15">Multifunctional transcription factor that induces cell cycle arrest, DNA repair or apoptosis upon binding to its target DNA sequence. Acts as a tumor suppressor in many tumor types; induces growth arrest or apoptosis depending on the physiological circumstances and cell type. Negatively regulates cell division by controlling expression of a set of genes required for this process. One of the activated genes is an inhibitor of cyclin-dependent kinases. Apoptosis induction seems to be mediated either by stimulation of BAX and FAS antigen expression, or by repression of Bcl-2 expression.</text>
</comment>
<dbReference type="PANTHER" id="PTHR11447:SF21">
    <property type="entry name" value="TUMOR PROTEIN P73"/>
    <property type="match status" value="1"/>
</dbReference>
<dbReference type="PROSITE" id="PS00348">
    <property type="entry name" value="P53"/>
    <property type="match status" value="1"/>
</dbReference>
<evidence type="ECO:0000256" key="6">
    <source>
        <dbReference type="ARBA" id="ARBA00022824"/>
    </source>
</evidence>
<dbReference type="CTD" id="7161"/>
<keyword evidence="5 13" id="KW-0479">Metal-binding</keyword>
<evidence type="ECO:0000256" key="15">
    <source>
        <dbReference type="RuleBase" id="RU003304"/>
    </source>
</evidence>
<evidence type="ECO:0000256" key="12">
    <source>
        <dbReference type="ARBA" id="ARBA00023242"/>
    </source>
</evidence>
<dbReference type="GO" id="GO:0000978">
    <property type="term" value="F:RNA polymerase II cis-regulatory region sequence-specific DNA binding"/>
    <property type="evidence" value="ECO:0007669"/>
    <property type="project" value="TreeGrafter"/>
</dbReference>
<dbReference type="AlphaFoldDB" id="A0A340WHB6"/>
<dbReference type="InterPro" id="IPR002117">
    <property type="entry name" value="p53_tumour_suppressor"/>
</dbReference>
<evidence type="ECO:0000256" key="4">
    <source>
        <dbReference type="ARBA" id="ARBA00022703"/>
    </source>
</evidence>
<comment type="cofactor">
    <cofactor evidence="13 15">
        <name>Zn(2+)</name>
        <dbReference type="ChEBI" id="CHEBI:29105"/>
    </cofactor>
    <text evidence="13 15">Binds 1 zinc ion per subunit.</text>
</comment>
<evidence type="ECO:0000256" key="10">
    <source>
        <dbReference type="ARBA" id="ARBA00023159"/>
    </source>
</evidence>
<keyword evidence="19" id="KW-1185">Reference proteome</keyword>
<feature type="site" description="Interaction with DNA" evidence="14">
    <location>
        <position position="138"/>
    </location>
</feature>
<evidence type="ECO:0000313" key="20">
    <source>
        <dbReference type="RefSeq" id="XP_007449018.1"/>
    </source>
</evidence>
<dbReference type="InterPro" id="IPR010991">
    <property type="entry name" value="p53_tetrameristn"/>
</dbReference>
<dbReference type="SUPFAM" id="SSF49417">
    <property type="entry name" value="p53-like transcription factors"/>
    <property type="match status" value="1"/>
</dbReference>
<keyword evidence="7 13" id="KW-0862">Zinc</keyword>
<evidence type="ECO:0000256" key="5">
    <source>
        <dbReference type="ARBA" id="ARBA00022723"/>
    </source>
</evidence>
<feature type="domain" description="p53 DNA-binding" evidence="17">
    <location>
        <begin position="118"/>
        <end position="308"/>
    </location>
</feature>
<feature type="domain" description="p53 tetramerisation" evidence="18">
    <location>
        <begin position="345"/>
        <end position="384"/>
    </location>
</feature>
<dbReference type="InterPro" id="IPR036674">
    <property type="entry name" value="p53_tetramer_sf"/>
</dbReference>
<dbReference type="GO" id="GO:0046872">
    <property type="term" value="F:metal ion binding"/>
    <property type="evidence" value="ECO:0007669"/>
    <property type="project" value="UniProtKB-KW"/>
</dbReference>
<dbReference type="InterPro" id="IPR011615">
    <property type="entry name" value="p53_DNA-bd"/>
</dbReference>
<feature type="region of interest" description="Disordered" evidence="16">
    <location>
        <begin position="391"/>
        <end position="447"/>
    </location>
</feature>
<keyword evidence="11 15" id="KW-0804">Transcription</keyword>
<feature type="binding site" evidence="13">
    <location>
        <position position="194"/>
    </location>
    <ligand>
        <name>Zn(2+)</name>
        <dbReference type="ChEBI" id="CHEBI:29105"/>
    </ligand>
</feature>
<dbReference type="GO" id="GO:0005634">
    <property type="term" value="C:nucleus"/>
    <property type="evidence" value="ECO:0007669"/>
    <property type="project" value="UniProtKB-SubCell"/>
</dbReference>
<dbReference type="InterPro" id="IPR012346">
    <property type="entry name" value="p53/RUNT-type_TF_DNA-bd_sf"/>
</dbReference>
<comment type="subunit">
    <text evidence="15">Binds DNA as a homotetramer.</text>
</comment>
<evidence type="ECO:0000256" key="9">
    <source>
        <dbReference type="ARBA" id="ARBA00023125"/>
    </source>
</evidence>
<sequence length="557" mass="61780">MSQSTATDEGATFQHLWSSLEPDSTYFDLPQSGQGNDEVVGGAEASMDVFHLQGMTTSVMSQFHLLSSTMDQMSSRAAPGSPYAPEHAASANVPTHSPYAQPSSTFDTMSPAPVIPSNTDYPGPHHFEVTFQQSSTAKSATWTYSPLLKKLYCQIAKTCPIQIKVSTPPPPGTVIRAMPIYKKAEHVTEVVKRCPNHELGRDFNEGQSAPASHLIRVEGNNLSQYVDDPVTGRQSVMVPYEPPQVGTEFTTILYNFMCNSSCVGGMNRRPILIIITLETRDGQVLGRRSFEGRICACPGRDRKADEDHFREQQALNESAARSGAASKRAFKQSPPAIPALSANVKKKRHGDEETYYIHVRGRENFEILMKVKESLELMELVPQQLVESYRQQQQLLQRPPRDTQQPRPRPAGQRRDKRRPQLPVHGLGVPLYPATPLPRRPQPGQDLGALKIPDQHRMTIWRGLQDLKQSHDYGAQQLIRSSSNAATIAIGGSGELQRQRVMEAVHFRVRHTITIPNRGGPAGGAGPDEWADFGFDLPDCKSRKQSIKEEFTESEAN</sequence>
<dbReference type="GO" id="GO:0051262">
    <property type="term" value="P:protein tetramerization"/>
    <property type="evidence" value="ECO:0007669"/>
    <property type="project" value="InterPro"/>
</dbReference>
<accession>A0A340WHB6</accession>
<dbReference type="FunFam" id="2.60.40.720:FF:000002">
    <property type="entry name" value="Cellular tumor antigen p53"/>
    <property type="match status" value="1"/>
</dbReference>
<gene>
    <name evidence="20" type="primary">TP73</name>
</gene>
<evidence type="ECO:0000256" key="14">
    <source>
        <dbReference type="PIRSR" id="PIRSR602117-2"/>
    </source>
</evidence>
<protein>
    <recommendedName>
        <fullName evidence="15">Cellular tumor antigen p53</fullName>
    </recommendedName>
</protein>
<evidence type="ECO:0000259" key="17">
    <source>
        <dbReference type="Pfam" id="PF00870"/>
    </source>
</evidence>
<keyword evidence="15" id="KW-0963">Cytoplasm</keyword>
<feature type="binding site" evidence="13">
    <location>
        <position position="197"/>
    </location>
    <ligand>
        <name>Zn(2+)</name>
        <dbReference type="ChEBI" id="CHEBI:29105"/>
    </ligand>
</feature>
<keyword evidence="12 15" id="KW-0539">Nucleus</keyword>
<feature type="binding site" evidence="13">
    <location>
        <position position="258"/>
    </location>
    <ligand>
        <name>Zn(2+)</name>
        <dbReference type="ChEBI" id="CHEBI:29105"/>
    </ligand>
</feature>
<dbReference type="InterPro" id="IPR013761">
    <property type="entry name" value="SAM/pointed_sf"/>
</dbReference>
<dbReference type="PRINTS" id="PR00386">
    <property type="entry name" value="P53SUPPRESSR"/>
</dbReference>
<dbReference type="InterPro" id="IPR057064">
    <property type="entry name" value="P53_central_site"/>
</dbReference>
<dbReference type="Pfam" id="PF00870">
    <property type="entry name" value="P53"/>
    <property type="match status" value="1"/>
</dbReference>
<evidence type="ECO:0000256" key="8">
    <source>
        <dbReference type="ARBA" id="ARBA00023015"/>
    </source>
</evidence>
<evidence type="ECO:0000259" key="18">
    <source>
        <dbReference type="Pfam" id="PF07710"/>
    </source>
</evidence>
<evidence type="ECO:0000256" key="13">
    <source>
        <dbReference type="PIRSR" id="PIRSR602117-1"/>
    </source>
</evidence>
<name>A0A340WHB6_LIPVE</name>